<dbReference type="Ensembl" id="ENSCCRT00020053997.1">
    <property type="protein sequence ID" value="ENSCCRP00020049551.1"/>
    <property type="gene ID" value="ENSCCRG00020022049.1"/>
</dbReference>
<comment type="similarity">
    <text evidence="2 11">Belongs to the cytochrome P450 family.</text>
</comment>
<dbReference type="InterPro" id="IPR008072">
    <property type="entry name" value="Cyt_P450_E_CYP3A"/>
</dbReference>
<dbReference type="PRINTS" id="PR00464">
    <property type="entry name" value="EP450II"/>
</dbReference>
<dbReference type="SUPFAM" id="SSF48264">
    <property type="entry name" value="Cytochrome P450"/>
    <property type="match status" value="1"/>
</dbReference>
<protein>
    <recommendedName>
        <fullName evidence="11">Cytochrome P450 3A</fullName>
        <ecNumber evidence="11">1.14.14.-</ecNumber>
    </recommendedName>
</protein>
<dbReference type="InterPro" id="IPR002402">
    <property type="entry name" value="Cyt_P450_E_grp-II"/>
</dbReference>
<evidence type="ECO:0000313" key="14">
    <source>
        <dbReference type="Proteomes" id="UP000694701"/>
    </source>
</evidence>
<dbReference type="PANTHER" id="PTHR24302">
    <property type="entry name" value="CYTOCHROME P450 FAMILY 3"/>
    <property type="match status" value="1"/>
</dbReference>
<keyword evidence="4 11" id="KW-0479">Metal-binding</keyword>
<organism evidence="13 14">
    <name type="scientific">Cyprinus carpio</name>
    <name type="common">Common carp</name>
    <dbReference type="NCBI Taxonomy" id="7962"/>
    <lineage>
        <taxon>Eukaryota</taxon>
        <taxon>Metazoa</taxon>
        <taxon>Chordata</taxon>
        <taxon>Craniata</taxon>
        <taxon>Vertebrata</taxon>
        <taxon>Euteleostomi</taxon>
        <taxon>Actinopterygii</taxon>
        <taxon>Neopterygii</taxon>
        <taxon>Teleostei</taxon>
        <taxon>Ostariophysi</taxon>
        <taxon>Cypriniformes</taxon>
        <taxon>Cyprinidae</taxon>
        <taxon>Cyprininae</taxon>
        <taxon>Cyprinus</taxon>
    </lineage>
</organism>
<dbReference type="GO" id="GO:0005789">
    <property type="term" value="C:endoplasmic reticulum membrane"/>
    <property type="evidence" value="ECO:0007669"/>
    <property type="project" value="UniProtKB-SubCell"/>
</dbReference>
<keyword evidence="12" id="KW-1133">Transmembrane helix</keyword>
<dbReference type="Pfam" id="PF00067">
    <property type="entry name" value="p450"/>
    <property type="match status" value="1"/>
</dbReference>
<keyword evidence="9 11" id="KW-0503">Monooxygenase</keyword>
<evidence type="ECO:0000256" key="5">
    <source>
        <dbReference type="ARBA" id="ARBA00022824"/>
    </source>
</evidence>
<evidence type="ECO:0000256" key="4">
    <source>
        <dbReference type="ARBA" id="ARBA00022723"/>
    </source>
</evidence>
<comment type="cofactor">
    <cofactor evidence="1 11">
        <name>heme</name>
        <dbReference type="ChEBI" id="CHEBI:30413"/>
    </cofactor>
</comment>
<accession>A0A8C2F1W6</accession>
<evidence type="ECO:0000256" key="10">
    <source>
        <dbReference type="ARBA" id="ARBA00023136"/>
    </source>
</evidence>
<dbReference type="PRINTS" id="PR01689">
    <property type="entry name" value="EP450IICYP3A"/>
</dbReference>
<dbReference type="InterPro" id="IPR050705">
    <property type="entry name" value="Cytochrome_P450_3A"/>
</dbReference>
<dbReference type="InterPro" id="IPR036396">
    <property type="entry name" value="Cyt_P450_sf"/>
</dbReference>
<evidence type="ECO:0000256" key="11">
    <source>
        <dbReference type="RuleBase" id="RU368049"/>
    </source>
</evidence>
<keyword evidence="5 11" id="KW-0256">Endoplasmic reticulum</keyword>
<keyword evidence="7 11" id="KW-0560">Oxidoreductase</keyword>
<evidence type="ECO:0000256" key="8">
    <source>
        <dbReference type="ARBA" id="ARBA00023004"/>
    </source>
</evidence>
<evidence type="ECO:0000256" key="2">
    <source>
        <dbReference type="ARBA" id="ARBA00010617"/>
    </source>
</evidence>
<sequence length="252" mass="28451">MSYGLFFSAETWALLILFVTLLFIYGSWPHGAFKKLGIPGPKPLPFFGTMLEYRKGFHNFDVDNCFQSPCPLWENEILSVLIIINLHDWNVCTCLCLCCGFIWVCPLKRQNFRLNGPLYDAVSIVEDDDWRRIRSVLSPSFTSGRLKEMFGIMKTHSHILVDNLGKTATRGEAVDIKEFFGAYSMDVVTSTAFSVDIDSLNNPKDPFVSNIKKMLKFDLFSPLFLIIGNVSTEHAEISVGCHITTVTSNSLI</sequence>
<dbReference type="EC" id="1.14.14.-" evidence="11"/>
<comment type="function">
    <text evidence="11">Cytochromes P450 are a group of heme-thiolate monooxygenases. In liver microsomes, this enzyme is involved in an NADPH-dependent electron transport pathway. It oxidizes a variety of structurally unrelated compounds, including steroids, fatty acids, and xenobiotics.</text>
</comment>
<dbReference type="PANTHER" id="PTHR24302:SF32">
    <property type="entry name" value="CYTOCHROME P450, FAMILY 3, SUBFAMILY A, POLYPEPTIDE 65"/>
    <property type="match status" value="1"/>
</dbReference>
<dbReference type="Proteomes" id="UP000694701">
    <property type="component" value="Unplaced"/>
</dbReference>
<dbReference type="Gene3D" id="1.10.630.10">
    <property type="entry name" value="Cytochrome P450"/>
    <property type="match status" value="1"/>
</dbReference>
<dbReference type="InterPro" id="IPR001128">
    <property type="entry name" value="Cyt_P450"/>
</dbReference>
<dbReference type="GO" id="GO:0008395">
    <property type="term" value="F:steroid hydroxylase activity"/>
    <property type="evidence" value="ECO:0007669"/>
    <property type="project" value="TreeGrafter"/>
</dbReference>
<keyword evidence="3 11" id="KW-0349">Heme</keyword>
<dbReference type="GO" id="GO:0016712">
    <property type="term" value="F:oxidoreductase activity, acting on paired donors, with incorporation or reduction of molecular oxygen, reduced flavin or flavoprotein as one donor, and incorporation of one atom of oxygen"/>
    <property type="evidence" value="ECO:0007669"/>
    <property type="project" value="UniProtKB-EC"/>
</dbReference>
<name>A0A8C2F1W6_CYPCA</name>
<keyword evidence="8 11" id="KW-0408">Iron</keyword>
<dbReference type="FunFam" id="1.10.630.10:FF:000182">
    <property type="entry name" value="Cytochrome P450 3A4"/>
    <property type="match status" value="1"/>
</dbReference>
<proteinExistence type="inferred from homology"/>
<comment type="subcellular location">
    <subcellularLocation>
        <location evidence="11">Endoplasmic reticulum membrane</location>
    </subcellularLocation>
    <subcellularLocation>
        <location evidence="11">Microsome membrane</location>
    </subcellularLocation>
</comment>
<evidence type="ECO:0000256" key="6">
    <source>
        <dbReference type="ARBA" id="ARBA00022848"/>
    </source>
</evidence>
<dbReference type="GO" id="GO:0005506">
    <property type="term" value="F:iron ion binding"/>
    <property type="evidence" value="ECO:0007669"/>
    <property type="project" value="UniProtKB-UniRule"/>
</dbReference>
<dbReference type="AlphaFoldDB" id="A0A8C2F1W6"/>
<evidence type="ECO:0000256" key="1">
    <source>
        <dbReference type="ARBA" id="ARBA00001971"/>
    </source>
</evidence>
<reference evidence="13" key="1">
    <citation type="submission" date="2025-08" db="UniProtKB">
        <authorList>
            <consortium name="Ensembl"/>
        </authorList>
    </citation>
    <scope>IDENTIFICATION</scope>
</reference>
<evidence type="ECO:0000256" key="3">
    <source>
        <dbReference type="ARBA" id="ARBA00022617"/>
    </source>
</evidence>
<evidence type="ECO:0000313" key="13">
    <source>
        <dbReference type="Ensembl" id="ENSCCRP00020049551.1"/>
    </source>
</evidence>
<evidence type="ECO:0000256" key="7">
    <source>
        <dbReference type="ARBA" id="ARBA00023002"/>
    </source>
</evidence>
<dbReference type="GO" id="GO:0020037">
    <property type="term" value="F:heme binding"/>
    <property type="evidence" value="ECO:0007669"/>
    <property type="project" value="UniProtKB-UniRule"/>
</dbReference>
<evidence type="ECO:0000256" key="9">
    <source>
        <dbReference type="ARBA" id="ARBA00023033"/>
    </source>
</evidence>
<evidence type="ECO:0000256" key="12">
    <source>
        <dbReference type="SAM" id="Phobius"/>
    </source>
</evidence>
<keyword evidence="6 11" id="KW-0492">Microsome</keyword>
<feature type="transmembrane region" description="Helical" evidence="12">
    <location>
        <begin position="12"/>
        <end position="28"/>
    </location>
</feature>
<comment type="catalytic activity">
    <reaction evidence="11">
        <text>an organic molecule + reduced [NADPH--hemoprotein reductase] + O2 = an alcohol + oxidized [NADPH--hemoprotein reductase] + H2O + H(+)</text>
        <dbReference type="Rhea" id="RHEA:17149"/>
        <dbReference type="Rhea" id="RHEA-COMP:11964"/>
        <dbReference type="Rhea" id="RHEA-COMP:11965"/>
        <dbReference type="ChEBI" id="CHEBI:15377"/>
        <dbReference type="ChEBI" id="CHEBI:15378"/>
        <dbReference type="ChEBI" id="CHEBI:15379"/>
        <dbReference type="ChEBI" id="CHEBI:30879"/>
        <dbReference type="ChEBI" id="CHEBI:57618"/>
        <dbReference type="ChEBI" id="CHEBI:58210"/>
        <dbReference type="ChEBI" id="CHEBI:142491"/>
        <dbReference type="EC" id="1.14.14.1"/>
    </reaction>
</comment>
<keyword evidence="12" id="KW-0812">Transmembrane</keyword>
<keyword evidence="10 12" id="KW-0472">Membrane</keyword>